<gene>
    <name evidence="4" type="ORF">CKO31_14280</name>
</gene>
<dbReference type="PANTHER" id="PTHR10605">
    <property type="entry name" value="HEPARAN SULFATE SULFOTRANSFERASE"/>
    <property type="match status" value="1"/>
</dbReference>
<dbReference type="InterPro" id="IPR037359">
    <property type="entry name" value="NST/OST"/>
</dbReference>
<dbReference type="RefSeq" id="WP_242475390.1">
    <property type="nucleotide sequence ID" value="NZ_NRRV01000034.1"/>
</dbReference>
<dbReference type="Pfam" id="PF00685">
    <property type="entry name" value="Sulfotransfer_1"/>
    <property type="match status" value="1"/>
</dbReference>
<evidence type="ECO:0000256" key="1">
    <source>
        <dbReference type="ARBA" id="ARBA00022679"/>
    </source>
</evidence>
<evidence type="ECO:0000259" key="3">
    <source>
        <dbReference type="Pfam" id="PF00685"/>
    </source>
</evidence>
<evidence type="ECO:0000256" key="2">
    <source>
        <dbReference type="ARBA" id="ARBA00023180"/>
    </source>
</evidence>
<dbReference type="InterPro" id="IPR000863">
    <property type="entry name" value="Sulfotransferase_dom"/>
</dbReference>
<evidence type="ECO:0000313" key="5">
    <source>
        <dbReference type="Proteomes" id="UP000748752"/>
    </source>
</evidence>
<reference evidence="4 5" key="1">
    <citation type="journal article" date="2020" name="Microorganisms">
        <title>Osmotic Adaptation and Compatible Solute Biosynthesis of Phototrophic Bacteria as Revealed from Genome Analyses.</title>
        <authorList>
            <person name="Imhoff J.F."/>
            <person name="Rahn T."/>
            <person name="Kunzel S."/>
            <person name="Keller A."/>
            <person name="Neulinger S.C."/>
        </authorList>
    </citation>
    <scope>NUCLEOTIDE SEQUENCE [LARGE SCALE GENOMIC DNA]</scope>
    <source>
        <strain evidence="4 5">DSM 6210</strain>
    </source>
</reference>
<keyword evidence="5" id="KW-1185">Reference proteome</keyword>
<dbReference type="Proteomes" id="UP000748752">
    <property type="component" value="Unassembled WGS sequence"/>
</dbReference>
<feature type="domain" description="Sulfotransferase" evidence="3">
    <location>
        <begin position="7"/>
        <end position="180"/>
    </location>
</feature>
<proteinExistence type="predicted"/>
<dbReference type="SUPFAM" id="SSF52540">
    <property type="entry name" value="P-loop containing nucleoside triphosphate hydrolases"/>
    <property type="match status" value="1"/>
</dbReference>
<comment type="caution">
    <text evidence="4">The sequence shown here is derived from an EMBL/GenBank/DDBJ whole genome shotgun (WGS) entry which is preliminary data.</text>
</comment>
<evidence type="ECO:0000313" key="4">
    <source>
        <dbReference type="EMBL" id="MBK1631881.1"/>
    </source>
</evidence>
<dbReference type="PANTHER" id="PTHR10605:SF56">
    <property type="entry name" value="BIFUNCTIONAL HEPARAN SULFATE N-DEACETYLASE_N-SULFOTRANSFERASE"/>
    <property type="match status" value="1"/>
</dbReference>
<protein>
    <recommendedName>
        <fullName evidence="3">Sulfotransferase domain-containing protein</fullName>
    </recommendedName>
</protein>
<dbReference type="InterPro" id="IPR027417">
    <property type="entry name" value="P-loop_NTPase"/>
</dbReference>
<keyword evidence="1" id="KW-0808">Transferase</keyword>
<sequence length="260" mass="30072">MKSGFFVIAGFQKCASTWLHRALQAHPDVFLPDEHMLHFFDIHFDRGIPWYQRLFETAAPSQIVGDATVTYARSALAMQRIARLDSSALVVLILRNPIDRAWSHYWHERKKGKIAFEFEEWESNYDLYSDWILPGMYDQHIDLTESLFGRDQVLVIFQDDVAVRPVGVLSSVFNFLGVDHDRAVEVGAERKRINSTVIGKGSAGRLSFFAKWKERREREAYAAGPSKGAVARLSHLYRPMVRELEARYNRDLERWLRPSA</sequence>
<dbReference type="EMBL" id="NRRV01000034">
    <property type="protein sequence ID" value="MBK1631881.1"/>
    <property type="molecule type" value="Genomic_DNA"/>
</dbReference>
<name>A0ABS1CIX6_9GAMM</name>
<dbReference type="Gene3D" id="3.40.50.300">
    <property type="entry name" value="P-loop containing nucleotide triphosphate hydrolases"/>
    <property type="match status" value="1"/>
</dbReference>
<accession>A0ABS1CIX6</accession>
<organism evidence="4 5">
    <name type="scientific">Thiohalocapsa halophila</name>
    <dbReference type="NCBI Taxonomy" id="69359"/>
    <lineage>
        <taxon>Bacteria</taxon>
        <taxon>Pseudomonadati</taxon>
        <taxon>Pseudomonadota</taxon>
        <taxon>Gammaproteobacteria</taxon>
        <taxon>Chromatiales</taxon>
        <taxon>Chromatiaceae</taxon>
        <taxon>Thiohalocapsa</taxon>
    </lineage>
</organism>
<keyword evidence="2" id="KW-0325">Glycoprotein</keyword>